<dbReference type="RefSeq" id="WP_114747098.1">
    <property type="nucleotide sequence ID" value="NZ_QQAY01000020.1"/>
</dbReference>
<evidence type="ECO:0000313" key="5">
    <source>
        <dbReference type="Proteomes" id="UP000255326"/>
    </source>
</evidence>
<sequence length="458" mass="51742">MKKLLYSAVILLLILLTACQNNEKASSEKKDQPAAEKQVEDTNGKEAAKDEYAELKKAPELPQTVKEISSYPAGPFANKNFKENKEEITARLDKLPKLKEDADQEVLDAYWRTLVSLFSKDYKDPAYLFEEMKVKSFGDPEIKDPRYQFKDHLNVEIILDSSGSMAEKMGGKSRMELAKEAITEFAASLPKSANVALRVYGFKGSGSDSDKQMSCSSNELMYSFAPYEEGKLKDSLNKFEPKGWTPVAASLQKAKEDLSAYPEENNTNIVYLVSDGIETCDGDPVAAAKELKESNVSPIVNVIGFDVDAAGQKQLQEVAEAADGLYANVTDQSELQNEFNNAKEIAEKWDTWKIKSNSDAIGTALFRGYDIIALDNDWSQKSFDEDTNIMDTLLYLRDEKEVLTGKNYRYISNKEHERRRMIIQLKDQFAKDLHNINDLTYEEMKKQIEDKYKQNSGN</sequence>
<dbReference type="InterPro" id="IPR002035">
    <property type="entry name" value="VWF_A"/>
</dbReference>
<reference evidence="4 5" key="1">
    <citation type="submission" date="2018-07" db="EMBL/GenBank/DDBJ databases">
        <title>Genomic Encyclopedia of Type Strains, Phase IV (KMG-IV): sequencing the most valuable type-strain genomes for metagenomic binning, comparative biology and taxonomic classification.</title>
        <authorList>
            <person name="Goeker M."/>
        </authorList>
    </citation>
    <scope>NUCLEOTIDE SEQUENCE [LARGE SCALE GENOMIC DNA]</scope>
    <source>
        <strain evidence="4 5">DSM 25281</strain>
    </source>
</reference>
<dbReference type="OrthoDB" id="9783818at2"/>
<feature type="chain" id="PRO_5039692393" evidence="2">
    <location>
        <begin position="22"/>
        <end position="458"/>
    </location>
</feature>
<evidence type="ECO:0000313" key="4">
    <source>
        <dbReference type="EMBL" id="RDI37953.1"/>
    </source>
</evidence>
<proteinExistence type="predicted"/>
<evidence type="ECO:0000259" key="3">
    <source>
        <dbReference type="PROSITE" id="PS50234"/>
    </source>
</evidence>
<evidence type="ECO:0000256" key="1">
    <source>
        <dbReference type="SAM" id="MobiDB-lite"/>
    </source>
</evidence>
<dbReference type="Gene3D" id="3.40.50.410">
    <property type="entry name" value="von Willebrand factor, type A domain"/>
    <property type="match status" value="1"/>
</dbReference>
<organism evidence="4 5">
    <name type="scientific">Falsibacillus pallidus</name>
    <dbReference type="NCBI Taxonomy" id="493781"/>
    <lineage>
        <taxon>Bacteria</taxon>
        <taxon>Bacillati</taxon>
        <taxon>Bacillota</taxon>
        <taxon>Bacilli</taxon>
        <taxon>Bacillales</taxon>
        <taxon>Bacillaceae</taxon>
        <taxon>Falsibacillus</taxon>
    </lineage>
</organism>
<dbReference type="AlphaFoldDB" id="A0A370G7F3"/>
<comment type="caution">
    <text evidence="4">The sequence shown here is derived from an EMBL/GenBank/DDBJ whole genome shotgun (WGS) entry which is preliminary data.</text>
</comment>
<gene>
    <name evidence="4" type="ORF">DFR59_12051</name>
</gene>
<feature type="compositionally biased region" description="Basic and acidic residues" evidence="1">
    <location>
        <begin position="25"/>
        <end position="59"/>
    </location>
</feature>
<dbReference type="Proteomes" id="UP000255326">
    <property type="component" value="Unassembled WGS sequence"/>
</dbReference>
<evidence type="ECO:0000256" key="2">
    <source>
        <dbReference type="SAM" id="SignalP"/>
    </source>
</evidence>
<keyword evidence="5" id="KW-1185">Reference proteome</keyword>
<keyword evidence="2" id="KW-0732">Signal</keyword>
<feature type="region of interest" description="Disordered" evidence="1">
    <location>
        <begin position="25"/>
        <end position="60"/>
    </location>
</feature>
<protein>
    <submittedName>
        <fullName evidence="4">Ca-activated chloride channel family protein</fullName>
    </submittedName>
</protein>
<dbReference type="EMBL" id="QQAY01000020">
    <property type="protein sequence ID" value="RDI37953.1"/>
    <property type="molecule type" value="Genomic_DNA"/>
</dbReference>
<dbReference type="InterPro" id="IPR036465">
    <property type="entry name" value="vWFA_dom_sf"/>
</dbReference>
<name>A0A370G7F3_9BACI</name>
<dbReference type="SUPFAM" id="SSF53300">
    <property type="entry name" value="vWA-like"/>
    <property type="match status" value="1"/>
</dbReference>
<dbReference type="PROSITE" id="PS50234">
    <property type="entry name" value="VWFA"/>
    <property type="match status" value="1"/>
</dbReference>
<dbReference type="SMART" id="SM00327">
    <property type="entry name" value="VWA"/>
    <property type="match status" value="1"/>
</dbReference>
<feature type="signal peptide" evidence="2">
    <location>
        <begin position="1"/>
        <end position="21"/>
    </location>
</feature>
<dbReference type="PROSITE" id="PS51257">
    <property type="entry name" value="PROKAR_LIPOPROTEIN"/>
    <property type="match status" value="1"/>
</dbReference>
<dbReference type="Pfam" id="PF00092">
    <property type="entry name" value="VWA"/>
    <property type="match status" value="1"/>
</dbReference>
<feature type="domain" description="VWFA" evidence="3">
    <location>
        <begin position="154"/>
        <end position="345"/>
    </location>
</feature>
<accession>A0A370G7F3</accession>